<dbReference type="Pfam" id="PF11779">
    <property type="entry name" value="SPT_ssu-like"/>
    <property type="match status" value="1"/>
</dbReference>
<keyword evidence="7" id="KW-0443">Lipid metabolism</keyword>
<evidence type="ECO:0000256" key="6">
    <source>
        <dbReference type="ARBA" id="ARBA00022989"/>
    </source>
</evidence>
<evidence type="ECO:0000256" key="8">
    <source>
        <dbReference type="ARBA" id="ARBA00023136"/>
    </source>
</evidence>
<feature type="transmembrane region" description="Helical" evidence="15">
    <location>
        <begin position="62"/>
        <end position="85"/>
    </location>
</feature>
<sequence>MSFTTRTSYLDSLTTNNNDLTIKTNLRQKKSWYKSLYEDSQRLYMQFLFMTTLYVMEPWERVLIMGIFLCIISLVTYSALVYIPFHIHYLLQSTMPSISTVFALR</sequence>
<dbReference type="EMBL" id="CAJNOO010000292">
    <property type="protein sequence ID" value="CAF0892521.1"/>
    <property type="molecule type" value="Genomic_DNA"/>
</dbReference>
<comment type="function">
    <text evidence="13">Component of the serine palmitoyltransferase multisubunit enzyme (SPT) that catalyzes the initial and rate-limiting step in sphingolipid biosynthesis by condensing L-serine and activated acyl-CoA (most commonly palmitoyl-CoA) to form long-chain bases. The SPT complex is composed of SPTLC1, SPTLC2 or SPTLC3 and SPTSSA or SPTSSB. Within this complex, the heterodimer consisting of SPTLC1 and SPTLC2/SPTLC3 forms the catalytic core. Within the SPT complex, SPTSSB stimulates the catalytic activity and plays a role in substrate specificity. SPT complexes with this subunit showing a preference for longer acyl-CoAs. The SPTLC1-SPTLC2-SPTSSB complex shows a strong preference for C18-CoA substrate, while the SPTLC1-SPTLC3-SPTSSB isozyme displays an ability to use a broader range of acyl-CoAs, without apparent preference.</text>
</comment>
<keyword evidence="3 15" id="KW-0812">Transmembrane</keyword>
<evidence type="ECO:0000256" key="4">
    <source>
        <dbReference type="ARBA" id="ARBA00022824"/>
    </source>
</evidence>
<dbReference type="Proteomes" id="UP000663882">
    <property type="component" value="Unassembled WGS sequence"/>
</dbReference>
<evidence type="ECO:0000313" key="16">
    <source>
        <dbReference type="EMBL" id="CAF0892521.1"/>
    </source>
</evidence>
<evidence type="ECO:0000256" key="15">
    <source>
        <dbReference type="SAM" id="Phobius"/>
    </source>
</evidence>
<keyword evidence="8 15" id="KW-0472">Membrane</keyword>
<evidence type="ECO:0000313" key="17">
    <source>
        <dbReference type="EMBL" id="CAF1217185.1"/>
    </source>
</evidence>
<evidence type="ECO:0000256" key="13">
    <source>
        <dbReference type="ARBA" id="ARBA00045772"/>
    </source>
</evidence>
<name>A0A814XNR9_9BILA</name>
<comment type="pathway">
    <text evidence="2">Lipid metabolism.</text>
</comment>
<comment type="similarity">
    <text evidence="9">Belongs to the SPTSS family. SPTSSB subfamily.</text>
</comment>
<keyword evidence="4" id="KW-0256">Endoplasmic reticulum</keyword>
<dbReference type="AlphaFoldDB" id="A0A814XNR9"/>
<evidence type="ECO:0000313" key="18">
    <source>
        <dbReference type="Proteomes" id="UP000663889"/>
    </source>
</evidence>
<dbReference type="OrthoDB" id="202672at2759"/>
<evidence type="ECO:0000256" key="12">
    <source>
        <dbReference type="ARBA" id="ARBA00042334"/>
    </source>
</evidence>
<dbReference type="EMBL" id="CAJNOU010001525">
    <property type="protein sequence ID" value="CAF1217185.1"/>
    <property type="molecule type" value="Genomic_DNA"/>
</dbReference>
<evidence type="ECO:0000256" key="5">
    <source>
        <dbReference type="ARBA" id="ARBA00022919"/>
    </source>
</evidence>
<keyword evidence="6 15" id="KW-1133">Transmembrane helix</keyword>
<comment type="subcellular location">
    <subcellularLocation>
        <location evidence="1">Endoplasmic reticulum membrane</location>
        <topology evidence="1">Multi-pass membrane protein</topology>
    </subcellularLocation>
</comment>
<evidence type="ECO:0000256" key="7">
    <source>
        <dbReference type="ARBA" id="ARBA00023098"/>
    </source>
</evidence>
<dbReference type="InterPro" id="IPR024512">
    <property type="entry name" value="Ser_palmitoyltrfase_ssu-like"/>
</dbReference>
<comment type="subunit">
    <text evidence="14">Component of the serine palmitoyltransferase (SPT) complex, which is composed of SPTLC1, SPTLC2 or SPTLC3 and SPTSSA or SPTSSB. The heterodimer consisting of SPTLC1 and SPTLC2/SPTLC3 forms the catalytic core of the enzyme, while SPTSSA or SPTSSB subunits determine substrate specificity. SPT also interacts with ORMDL proteins, especially ORMDL3, which negatively regulate SPT activity in the presence of ceramides.</text>
</comment>
<comment type="caution">
    <text evidence="17">The sequence shown here is derived from an EMBL/GenBank/DDBJ whole genome shotgun (WGS) entry which is preliminary data.</text>
</comment>
<evidence type="ECO:0000256" key="11">
    <source>
        <dbReference type="ARBA" id="ARBA00041982"/>
    </source>
</evidence>
<dbReference type="PANTHER" id="PTHR28612:SF1">
    <property type="entry name" value="SERINE PALMITOYLTRANSFERASE SMALL SUBUNIT B"/>
    <property type="match status" value="1"/>
</dbReference>
<dbReference type="PANTHER" id="PTHR28612">
    <property type="entry name" value="SERINE PALMITOYLTRANSFERASE SMALL SUBUNIT B"/>
    <property type="match status" value="1"/>
</dbReference>
<protein>
    <recommendedName>
        <fullName evidence="10">Serine palmitoyltransferase small subunit B</fullName>
    </recommendedName>
    <alternativeName>
        <fullName evidence="12">Protein ADMP</fullName>
    </alternativeName>
    <alternativeName>
        <fullName evidence="11">Small subunit of serine palmitoyltransferase B</fullName>
    </alternativeName>
</protein>
<dbReference type="GO" id="GO:0005789">
    <property type="term" value="C:endoplasmic reticulum membrane"/>
    <property type="evidence" value="ECO:0007669"/>
    <property type="project" value="UniProtKB-SubCell"/>
</dbReference>
<evidence type="ECO:0000256" key="14">
    <source>
        <dbReference type="ARBA" id="ARBA00046416"/>
    </source>
</evidence>
<evidence type="ECO:0000256" key="3">
    <source>
        <dbReference type="ARBA" id="ARBA00022692"/>
    </source>
</evidence>
<organism evidence="17 18">
    <name type="scientific">Rotaria sordida</name>
    <dbReference type="NCBI Taxonomy" id="392033"/>
    <lineage>
        <taxon>Eukaryota</taxon>
        <taxon>Metazoa</taxon>
        <taxon>Spiralia</taxon>
        <taxon>Gnathifera</taxon>
        <taxon>Rotifera</taxon>
        <taxon>Eurotatoria</taxon>
        <taxon>Bdelloidea</taxon>
        <taxon>Philodinida</taxon>
        <taxon>Philodinidae</taxon>
        <taxon>Rotaria</taxon>
    </lineage>
</organism>
<dbReference type="Proteomes" id="UP000663889">
    <property type="component" value="Unassembled WGS sequence"/>
</dbReference>
<keyword evidence="5" id="KW-0746">Sphingolipid metabolism</keyword>
<dbReference type="GO" id="GO:0006665">
    <property type="term" value="P:sphingolipid metabolic process"/>
    <property type="evidence" value="ECO:0007669"/>
    <property type="project" value="UniProtKB-KW"/>
</dbReference>
<evidence type="ECO:0000256" key="10">
    <source>
        <dbReference type="ARBA" id="ARBA00041140"/>
    </source>
</evidence>
<reference evidence="17" key="1">
    <citation type="submission" date="2021-02" db="EMBL/GenBank/DDBJ databases">
        <authorList>
            <person name="Nowell W R."/>
        </authorList>
    </citation>
    <scope>NUCLEOTIDE SEQUENCE</scope>
</reference>
<evidence type="ECO:0000256" key="2">
    <source>
        <dbReference type="ARBA" id="ARBA00005189"/>
    </source>
</evidence>
<accession>A0A814XNR9</accession>
<evidence type="ECO:0000256" key="9">
    <source>
        <dbReference type="ARBA" id="ARBA00038059"/>
    </source>
</evidence>
<gene>
    <name evidence="16" type="ORF">RFH988_LOCUS8559</name>
    <name evidence="17" type="ORF">SEV965_LOCUS21986</name>
</gene>
<evidence type="ECO:0000256" key="1">
    <source>
        <dbReference type="ARBA" id="ARBA00004477"/>
    </source>
</evidence>
<proteinExistence type="inferred from homology"/>